<evidence type="ECO:0000313" key="1">
    <source>
        <dbReference type="EMBL" id="GAA0752869.1"/>
    </source>
</evidence>
<dbReference type="InterPro" id="IPR050583">
    <property type="entry name" value="Mycobacterial_A85_antigen"/>
</dbReference>
<sequence>MRFLIFLICFISINNLWGQAIGNVDKIKIQSEVLNQSREILIYTPAYYKESEYQHFDVVFVFDAQNRQFFDLTHSIISFLDESNPVNPFIVVGISAYTGKEEYARNDDFLPYPKYDKIEDNFYGYGHANRERFTQYLNQEVIPLLNKKYRITSKRLAVGHSLGASYVLSTLINNPSLFSSHIAISPNFKFDEERLANEFINNDFSEMTENKFLFLSHADEDNYWKGWKKSRERVYEFLNSKAVPNISYVIKNYEDKTHLTSFLSAIHDGMKEYIKYIDSLPIKKYNVDITIKVPNKTDEVYITGNQKVLGDWEEGRIKMDSISPFERRIFLNLKDKTQIRFTNGNSKSNKVADIENYDLPWFFYIPISAEYERNLNFKVIDWTENSF</sequence>
<evidence type="ECO:0008006" key="3">
    <source>
        <dbReference type="Google" id="ProtNLM"/>
    </source>
</evidence>
<keyword evidence="2" id="KW-1185">Reference proteome</keyword>
<dbReference type="Pfam" id="PF00756">
    <property type="entry name" value="Esterase"/>
    <property type="match status" value="1"/>
</dbReference>
<dbReference type="InterPro" id="IPR029058">
    <property type="entry name" value="AB_hydrolase_fold"/>
</dbReference>
<proteinExistence type="predicted"/>
<dbReference type="PANTHER" id="PTHR48098:SF6">
    <property type="entry name" value="FERRI-BACILLIBACTIN ESTERASE BESA"/>
    <property type="match status" value="1"/>
</dbReference>
<accession>A0ABN1K290</accession>
<dbReference type="EMBL" id="BAAAGG010000004">
    <property type="protein sequence ID" value="GAA0752869.1"/>
    <property type="molecule type" value="Genomic_DNA"/>
</dbReference>
<organism evidence="1 2">
    <name type="scientific">Psychroflexus lacisalsi</name>
    <dbReference type="NCBI Taxonomy" id="503928"/>
    <lineage>
        <taxon>Bacteria</taxon>
        <taxon>Pseudomonadati</taxon>
        <taxon>Bacteroidota</taxon>
        <taxon>Flavobacteriia</taxon>
        <taxon>Flavobacteriales</taxon>
        <taxon>Flavobacteriaceae</taxon>
        <taxon>Psychroflexus</taxon>
    </lineage>
</organism>
<dbReference type="Proteomes" id="UP001500185">
    <property type="component" value="Unassembled WGS sequence"/>
</dbReference>
<dbReference type="PANTHER" id="PTHR48098">
    <property type="entry name" value="ENTEROCHELIN ESTERASE-RELATED"/>
    <property type="match status" value="1"/>
</dbReference>
<dbReference type="SUPFAM" id="SSF53474">
    <property type="entry name" value="alpha/beta-Hydrolases"/>
    <property type="match status" value="1"/>
</dbReference>
<name>A0ABN1K290_9FLAO</name>
<evidence type="ECO:0000313" key="2">
    <source>
        <dbReference type="Proteomes" id="UP001500185"/>
    </source>
</evidence>
<gene>
    <name evidence="1" type="ORF">GCM10009433_04380</name>
</gene>
<dbReference type="InterPro" id="IPR000801">
    <property type="entry name" value="Esterase-like"/>
</dbReference>
<comment type="caution">
    <text evidence="1">The sequence shown here is derived from an EMBL/GenBank/DDBJ whole genome shotgun (WGS) entry which is preliminary data.</text>
</comment>
<reference evidence="1 2" key="1">
    <citation type="journal article" date="2019" name="Int. J. Syst. Evol. Microbiol.">
        <title>The Global Catalogue of Microorganisms (GCM) 10K type strain sequencing project: providing services to taxonomists for standard genome sequencing and annotation.</title>
        <authorList>
            <consortium name="The Broad Institute Genomics Platform"/>
            <consortium name="The Broad Institute Genome Sequencing Center for Infectious Disease"/>
            <person name="Wu L."/>
            <person name="Ma J."/>
        </authorList>
    </citation>
    <scope>NUCLEOTIDE SEQUENCE [LARGE SCALE GENOMIC DNA]</scope>
    <source>
        <strain evidence="1 2">JCM 16231</strain>
    </source>
</reference>
<protein>
    <recommendedName>
        <fullName evidence="3">Esterase</fullName>
    </recommendedName>
</protein>
<dbReference type="Gene3D" id="3.40.50.1820">
    <property type="entry name" value="alpha/beta hydrolase"/>
    <property type="match status" value="1"/>
</dbReference>